<comment type="caution">
    <text evidence="1">The sequence shown here is derived from an EMBL/GenBank/DDBJ whole genome shotgun (WGS) entry which is preliminary data.</text>
</comment>
<dbReference type="EMBL" id="LAZR01070074">
    <property type="protein sequence ID" value="KKK45614.1"/>
    <property type="molecule type" value="Genomic_DNA"/>
</dbReference>
<organism evidence="1">
    <name type="scientific">marine sediment metagenome</name>
    <dbReference type="NCBI Taxonomy" id="412755"/>
    <lineage>
        <taxon>unclassified sequences</taxon>
        <taxon>metagenomes</taxon>
        <taxon>ecological metagenomes</taxon>
    </lineage>
</organism>
<reference evidence="1" key="1">
    <citation type="journal article" date="2015" name="Nature">
        <title>Complex archaea that bridge the gap between prokaryotes and eukaryotes.</title>
        <authorList>
            <person name="Spang A."/>
            <person name="Saw J.H."/>
            <person name="Jorgensen S.L."/>
            <person name="Zaremba-Niedzwiedzka K."/>
            <person name="Martijn J."/>
            <person name="Lind A.E."/>
            <person name="van Eijk R."/>
            <person name="Schleper C."/>
            <person name="Guy L."/>
            <person name="Ettema T.J."/>
        </authorList>
    </citation>
    <scope>NUCLEOTIDE SEQUENCE</scope>
</reference>
<dbReference type="AlphaFoldDB" id="A0A0F8XUE8"/>
<feature type="non-terminal residue" evidence="1">
    <location>
        <position position="1"/>
    </location>
</feature>
<name>A0A0F8XUE8_9ZZZZ</name>
<accession>A0A0F8XUE8</accession>
<proteinExistence type="predicted"/>
<gene>
    <name evidence="1" type="ORF">LCGC14_3165190</name>
</gene>
<protein>
    <submittedName>
        <fullName evidence="1">Uncharacterized protein</fullName>
    </submittedName>
</protein>
<evidence type="ECO:0000313" key="1">
    <source>
        <dbReference type="EMBL" id="KKK45614.1"/>
    </source>
</evidence>
<sequence length="122" mass="14240">IKEILLEHKGKKNAITSREIAKQIGEKWGVSGGNIRPKITETIKQYQLPVASHTNKGYFFINNKKEFKNYLKTLDSYINAITDRKAFISVFFYRYFKDEKLELIGEIIDDDDLEETGDMMQI</sequence>